<evidence type="ECO:0000313" key="1">
    <source>
        <dbReference type="EMBL" id="MCR8872635.1"/>
    </source>
</evidence>
<evidence type="ECO:0000313" key="2">
    <source>
        <dbReference type="Proteomes" id="UP001204579"/>
    </source>
</evidence>
<organism evidence="1 2">
    <name type="scientific">Phocaeicola barnesiae</name>
    <dbReference type="NCBI Taxonomy" id="376804"/>
    <lineage>
        <taxon>Bacteria</taxon>
        <taxon>Pseudomonadati</taxon>
        <taxon>Bacteroidota</taxon>
        <taxon>Bacteroidia</taxon>
        <taxon>Bacteroidales</taxon>
        <taxon>Bacteroidaceae</taxon>
        <taxon>Phocaeicola</taxon>
    </lineage>
</organism>
<keyword evidence="2" id="KW-1185">Reference proteome</keyword>
<protein>
    <recommendedName>
        <fullName evidence="3">Ubiquitin-like domain-containing protein</fullName>
    </recommendedName>
</protein>
<dbReference type="RefSeq" id="WP_235300543.1">
    <property type="nucleotide sequence ID" value="NZ_JADYTI010000004.1"/>
</dbReference>
<evidence type="ECO:0008006" key="3">
    <source>
        <dbReference type="Google" id="ProtNLM"/>
    </source>
</evidence>
<dbReference type="Proteomes" id="UP001204579">
    <property type="component" value="Unassembled WGS sequence"/>
</dbReference>
<comment type="caution">
    <text evidence="1">The sequence shown here is derived from an EMBL/GenBank/DDBJ whole genome shotgun (WGS) entry which is preliminary data.</text>
</comment>
<dbReference type="AlphaFoldDB" id="A0AAW5N1D8"/>
<dbReference type="EMBL" id="JANRHJ010000001">
    <property type="protein sequence ID" value="MCR8872635.1"/>
    <property type="molecule type" value="Genomic_DNA"/>
</dbReference>
<reference evidence="1 2" key="1">
    <citation type="submission" date="2022-08" db="EMBL/GenBank/DDBJ databases">
        <authorList>
            <person name="Zeman M."/>
            <person name="Kubasova T."/>
        </authorList>
    </citation>
    <scope>NUCLEOTIDE SEQUENCE [LARGE SCALE GENOMIC DNA]</scope>
    <source>
        <strain evidence="1 2">ET62</strain>
    </source>
</reference>
<gene>
    <name evidence="1" type="ORF">NW209_01135</name>
</gene>
<name>A0AAW5N1D8_9BACT</name>
<proteinExistence type="predicted"/>
<accession>A0AAW5N1D8</accession>
<sequence length="107" mass="12090">MEENDFLLNIVYKNKSVKFKVVNPNAPLATLMNNLRHAIGGDGRLIFDFPSIDETGAPLDYFFAKEDPEVHEIRVLRPRIGRTDQTLADYGIRNGDTVFLIPDPFPG</sequence>